<keyword evidence="4 7" id="KW-0812">Transmembrane</keyword>
<keyword evidence="3" id="KW-1003">Cell membrane</keyword>
<evidence type="ECO:0000256" key="2">
    <source>
        <dbReference type="ARBA" id="ARBA00022448"/>
    </source>
</evidence>
<evidence type="ECO:0000313" key="9">
    <source>
        <dbReference type="EMBL" id="HJA92298.1"/>
    </source>
</evidence>
<evidence type="ECO:0000256" key="5">
    <source>
        <dbReference type="ARBA" id="ARBA00022989"/>
    </source>
</evidence>
<dbReference type="EMBL" id="DWYY01000045">
    <property type="protein sequence ID" value="HJA92298.1"/>
    <property type="molecule type" value="Genomic_DNA"/>
</dbReference>
<evidence type="ECO:0000256" key="1">
    <source>
        <dbReference type="ARBA" id="ARBA00004651"/>
    </source>
</evidence>
<dbReference type="Pfam" id="PF00528">
    <property type="entry name" value="BPD_transp_1"/>
    <property type="match status" value="1"/>
</dbReference>
<comment type="caution">
    <text evidence="9">The sequence shown here is derived from an EMBL/GenBank/DDBJ whole genome shotgun (WGS) entry which is preliminary data.</text>
</comment>
<keyword evidence="2 7" id="KW-0813">Transport</keyword>
<dbReference type="PANTHER" id="PTHR43227:SF11">
    <property type="entry name" value="BLL4140 PROTEIN"/>
    <property type="match status" value="1"/>
</dbReference>
<dbReference type="Gene3D" id="1.10.3720.10">
    <property type="entry name" value="MetI-like"/>
    <property type="match status" value="1"/>
</dbReference>
<feature type="transmembrane region" description="Helical" evidence="7">
    <location>
        <begin position="24"/>
        <end position="52"/>
    </location>
</feature>
<comment type="similarity">
    <text evidence="7">Belongs to the binding-protein-dependent transport system permease family.</text>
</comment>
<name>A0A9D2I675_9FIRM</name>
<feature type="transmembrane region" description="Helical" evidence="7">
    <location>
        <begin position="129"/>
        <end position="148"/>
    </location>
</feature>
<gene>
    <name evidence="9" type="ORF">H9717_04165</name>
</gene>
<comment type="subcellular location">
    <subcellularLocation>
        <location evidence="1 7">Cell membrane</location>
        <topology evidence="1 7">Multi-pass membrane protein</topology>
    </subcellularLocation>
</comment>
<dbReference type="InterPro" id="IPR035906">
    <property type="entry name" value="MetI-like_sf"/>
</dbReference>
<proteinExistence type="inferred from homology"/>
<feature type="transmembrane region" description="Helical" evidence="7">
    <location>
        <begin position="88"/>
        <end position="109"/>
    </location>
</feature>
<reference evidence="9" key="1">
    <citation type="journal article" date="2021" name="PeerJ">
        <title>Extensive microbial diversity within the chicken gut microbiome revealed by metagenomics and culture.</title>
        <authorList>
            <person name="Gilroy R."/>
            <person name="Ravi A."/>
            <person name="Getino M."/>
            <person name="Pursley I."/>
            <person name="Horton D.L."/>
            <person name="Alikhan N.F."/>
            <person name="Baker D."/>
            <person name="Gharbi K."/>
            <person name="Hall N."/>
            <person name="Watson M."/>
            <person name="Adriaenssens E.M."/>
            <person name="Foster-Nyarko E."/>
            <person name="Jarju S."/>
            <person name="Secka A."/>
            <person name="Antonio M."/>
            <person name="Oren A."/>
            <person name="Chaudhuri R.R."/>
            <person name="La Ragione R."/>
            <person name="Hildebrand F."/>
            <person name="Pallen M.J."/>
        </authorList>
    </citation>
    <scope>NUCLEOTIDE SEQUENCE</scope>
    <source>
        <strain evidence="9">CHK179-7159</strain>
    </source>
</reference>
<dbReference type="InterPro" id="IPR050809">
    <property type="entry name" value="UgpAE/MalFG_permease"/>
</dbReference>
<dbReference type="PANTHER" id="PTHR43227">
    <property type="entry name" value="BLL4140 PROTEIN"/>
    <property type="match status" value="1"/>
</dbReference>
<evidence type="ECO:0000256" key="4">
    <source>
        <dbReference type="ARBA" id="ARBA00022692"/>
    </source>
</evidence>
<accession>A0A9D2I675</accession>
<feature type="transmembrane region" description="Helical" evidence="7">
    <location>
        <begin position="278"/>
        <end position="297"/>
    </location>
</feature>
<evidence type="ECO:0000256" key="6">
    <source>
        <dbReference type="ARBA" id="ARBA00023136"/>
    </source>
</evidence>
<dbReference type="CDD" id="cd06261">
    <property type="entry name" value="TM_PBP2"/>
    <property type="match status" value="1"/>
</dbReference>
<dbReference type="GO" id="GO:0005886">
    <property type="term" value="C:plasma membrane"/>
    <property type="evidence" value="ECO:0007669"/>
    <property type="project" value="UniProtKB-SubCell"/>
</dbReference>
<dbReference type="InterPro" id="IPR000515">
    <property type="entry name" value="MetI-like"/>
</dbReference>
<evidence type="ECO:0000259" key="8">
    <source>
        <dbReference type="PROSITE" id="PS50928"/>
    </source>
</evidence>
<reference evidence="9" key="2">
    <citation type="submission" date="2021-04" db="EMBL/GenBank/DDBJ databases">
        <authorList>
            <person name="Gilroy R."/>
        </authorList>
    </citation>
    <scope>NUCLEOTIDE SEQUENCE</scope>
    <source>
        <strain evidence="9">CHK179-7159</strain>
    </source>
</reference>
<keyword evidence="5 7" id="KW-1133">Transmembrane helix</keyword>
<dbReference type="SUPFAM" id="SSF161098">
    <property type="entry name" value="MetI-like"/>
    <property type="match status" value="1"/>
</dbReference>
<organism evidence="9 10">
    <name type="scientific">Candidatus Eisenbergiella merdipullorum</name>
    <dbReference type="NCBI Taxonomy" id="2838553"/>
    <lineage>
        <taxon>Bacteria</taxon>
        <taxon>Bacillati</taxon>
        <taxon>Bacillota</taxon>
        <taxon>Clostridia</taxon>
        <taxon>Lachnospirales</taxon>
        <taxon>Lachnospiraceae</taxon>
        <taxon>Eisenbergiella</taxon>
    </lineage>
</organism>
<feature type="domain" description="ABC transmembrane type-1" evidence="8">
    <location>
        <begin position="84"/>
        <end position="299"/>
    </location>
</feature>
<evidence type="ECO:0000256" key="7">
    <source>
        <dbReference type="RuleBase" id="RU363032"/>
    </source>
</evidence>
<dbReference type="Proteomes" id="UP000886858">
    <property type="component" value="Unassembled WGS sequence"/>
</dbReference>
<evidence type="ECO:0000313" key="10">
    <source>
        <dbReference type="Proteomes" id="UP000886858"/>
    </source>
</evidence>
<keyword evidence="6 7" id="KW-0472">Membrane</keyword>
<dbReference type="GO" id="GO:0055085">
    <property type="term" value="P:transmembrane transport"/>
    <property type="evidence" value="ECO:0007669"/>
    <property type="project" value="InterPro"/>
</dbReference>
<sequence>MKQRTVESQARWKTWKRKAWRNRYIYLMILPVVVFFLVFRYWAMGYLVIAFFDYKPLKGLRGSEFIGLRNFTDFILSLNFGRTVWNTVALNLLSLLFVFPSSILLALLLNEVAYPKLKKAFQTITYMPYFISTVVLISMLTSFLSPSMGLMGEIYRLFGKEPYYFLGDPDMFRPINVISGIWQTTGWNSVVYLSALTGIDTTLYEAARVDGAGRFRRIWHITLPGLKQTIVILLILKIGDLLGANFEKVLLLQNDLNLSVSELLPTFIYKMGMEQGKYSFSTAVGLFNSVVSLLLVMMANFISRKLSDGDTAIF</sequence>
<evidence type="ECO:0000256" key="3">
    <source>
        <dbReference type="ARBA" id="ARBA00022475"/>
    </source>
</evidence>
<protein>
    <submittedName>
        <fullName evidence="9">ABC transporter permease subunit</fullName>
    </submittedName>
</protein>
<dbReference type="PROSITE" id="PS50928">
    <property type="entry name" value="ABC_TM1"/>
    <property type="match status" value="1"/>
</dbReference>
<dbReference type="AlphaFoldDB" id="A0A9D2I675"/>